<dbReference type="InterPro" id="IPR027417">
    <property type="entry name" value="P-loop_NTPase"/>
</dbReference>
<accession>A0A3D9HQB7</accession>
<keyword evidence="2" id="KW-1185">Reference proteome</keyword>
<dbReference type="SUPFAM" id="SSF52540">
    <property type="entry name" value="P-loop containing nucleoside triphosphate hydrolases"/>
    <property type="match status" value="1"/>
</dbReference>
<name>A0A3D9HQB7_9BACL</name>
<dbReference type="GO" id="GO:0006261">
    <property type="term" value="P:DNA-templated DNA replication"/>
    <property type="evidence" value="ECO:0007669"/>
    <property type="project" value="TreeGrafter"/>
</dbReference>
<dbReference type="FunFam" id="3.40.50.300:FF:001255">
    <property type="entry name" value="DNA polymerase III subunit delta"/>
    <property type="match status" value="1"/>
</dbReference>
<dbReference type="GO" id="GO:0008408">
    <property type="term" value="F:3'-5' exonuclease activity"/>
    <property type="evidence" value="ECO:0007669"/>
    <property type="project" value="InterPro"/>
</dbReference>
<dbReference type="Gene3D" id="3.40.50.300">
    <property type="entry name" value="P-loop containing nucleotide triphosphate hydrolases"/>
    <property type="match status" value="1"/>
</dbReference>
<evidence type="ECO:0000313" key="1">
    <source>
        <dbReference type="EMBL" id="RED51672.1"/>
    </source>
</evidence>
<proteinExistence type="predicted"/>
<reference evidence="1 2" key="1">
    <citation type="submission" date="2018-07" db="EMBL/GenBank/DDBJ databases">
        <title>Genomic Encyclopedia of Type Strains, Phase III (KMG-III): the genomes of soil and plant-associated and newly described type strains.</title>
        <authorList>
            <person name="Whitman W."/>
        </authorList>
    </citation>
    <scope>NUCLEOTIDE SEQUENCE [LARGE SCALE GENOMIC DNA]</scope>
    <source>
        <strain evidence="1 2">CECT 8236</strain>
    </source>
</reference>
<organism evidence="1 2">
    <name type="scientific">Cohnella lupini</name>
    <dbReference type="NCBI Taxonomy" id="1294267"/>
    <lineage>
        <taxon>Bacteria</taxon>
        <taxon>Bacillati</taxon>
        <taxon>Bacillota</taxon>
        <taxon>Bacilli</taxon>
        <taxon>Bacillales</taxon>
        <taxon>Paenibacillaceae</taxon>
        <taxon>Cohnella</taxon>
    </lineage>
</organism>
<comment type="caution">
    <text evidence="1">The sequence shown here is derived from an EMBL/GenBank/DDBJ whole genome shotgun (WGS) entry which is preliminary data.</text>
</comment>
<dbReference type="GO" id="GO:0003887">
    <property type="term" value="F:DNA-directed DNA polymerase activity"/>
    <property type="evidence" value="ECO:0007669"/>
    <property type="project" value="InterPro"/>
</dbReference>
<dbReference type="Pfam" id="PF13177">
    <property type="entry name" value="DNA_pol3_delta2"/>
    <property type="match status" value="1"/>
</dbReference>
<dbReference type="EMBL" id="QRDY01000041">
    <property type="protein sequence ID" value="RED51672.1"/>
    <property type="molecule type" value="Genomic_DNA"/>
</dbReference>
<gene>
    <name evidence="1" type="ORF">DFP95_1419</name>
</gene>
<dbReference type="RefSeq" id="WP_115995934.1">
    <property type="nucleotide sequence ID" value="NZ_QRDY01000041.1"/>
</dbReference>
<dbReference type="AlphaFoldDB" id="A0A3D9HQB7"/>
<sequence length="325" mass="35852">MGFREVVGQDRAKALLQNALTAHRVAHAYLFAGPAGSGRREMAGAFAQALFCERGGNDACGECLECRKVMHGNHPDLHIISPDGATVKIEQIRTLQRELAYRSVGAGYKVYIIEAAETMTVQASNSLLKFLEEPPSPVVAILLAPSAQAVLPTILSRSQLVSFVPGDREALENALVQEGKSPLLARAAVNLASGLHSSRKLVEENWFADIRNVVIQLGKENPTRFTASLLQAQQQVFKTDLSEHVEILLQLLALWYRDMIYAMTDRQAQMVFPDQAEWISKQAWSRSIQSWVAVMESALTAARRIKAHVAPQLALEQFLVNVREG</sequence>
<dbReference type="InterPro" id="IPR004622">
    <property type="entry name" value="DNA_pol_HolB"/>
</dbReference>
<dbReference type="InterPro" id="IPR050238">
    <property type="entry name" value="DNA_Rep/Repair_Clamp_Loader"/>
</dbReference>
<dbReference type="OrthoDB" id="9810148at2"/>
<dbReference type="Proteomes" id="UP000256869">
    <property type="component" value="Unassembled WGS sequence"/>
</dbReference>
<evidence type="ECO:0000313" key="2">
    <source>
        <dbReference type="Proteomes" id="UP000256869"/>
    </source>
</evidence>
<protein>
    <submittedName>
        <fullName evidence="1">DNA polymerase-3 subunit delta</fullName>
    </submittedName>
</protein>
<dbReference type="PANTHER" id="PTHR11669">
    <property type="entry name" value="REPLICATION FACTOR C / DNA POLYMERASE III GAMMA-TAU SUBUNIT"/>
    <property type="match status" value="1"/>
</dbReference>
<dbReference type="PANTHER" id="PTHR11669:SF8">
    <property type="entry name" value="DNA POLYMERASE III SUBUNIT DELTA"/>
    <property type="match status" value="1"/>
</dbReference>
<dbReference type="NCBIfam" id="TIGR00678">
    <property type="entry name" value="holB"/>
    <property type="match status" value="1"/>
</dbReference>